<evidence type="ECO:0000313" key="1">
    <source>
        <dbReference type="EMBL" id="GAA5505967.1"/>
    </source>
</evidence>
<protein>
    <submittedName>
        <fullName evidence="1">Uncharacterized protein</fullName>
    </submittedName>
</protein>
<sequence>MIDTWQHLPKAHARGNAMLIDRRKSALDVADVVAVASR</sequence>
<organism evidence="1 2">
    <name type="scientific">Novipirellula caenicola</name>
    <dbReference type="NCBI Taxonomy" id="1536901"/>
    <lineage>
        <taxon>Bacteria</taxon>
        <taxon>Pseudomonadati</taxon>
        <taxon>Planctomycetota</taxon>
        <taxon>Planctomycetia</taxon>
        <taxon>Pirellulales</taxon>
        <taxon>Pirellulaceae</taxon>
        <taxon>Novipirellula</taxon>
    </lineage>
</organism>
<evidence type="ECO:0000313" key="2">
    <source>
        <dbReference type="Proteomes" id="UP001416858"/>
    </source>
</evidence>
<dbReference type="Proteomes" id="UP001416858">
    <property type="component" value="Unassembled WGS sequence"/>
</dbReference>
<proteinExistence type="predicted"/>
<name>A0ABP9VLC9_9BACT</name>
<keyword evidence="2" id="KW-1185">Reference proteome</keyword>
<gene>
    <name evidence="1" type="ORF">Rcae01_01417</name>
</gene>
<comment type="caution">
    <text evidence="1">The sequence shown here is derived from an EMBL/GenBank/DDBJ whole genome shotgun (WGS) entry which is preliminary data.</text>
</comment>
<accession>A0ABP9VLC9</accession>
<reference evidence="1 2" key="1">
    <citation type="submission" date="2024-02" db="EMBL/GenBank/DDBJ databases">
        <title>Rhodopirellula caenicola NBRC 110016.</title>
        <authorList>
            <person name="Ichikawa N."/>
            <person name="Katano-Makiyama Y."/>
            <person name="Hidaka K."/>
        </authorList>
    </citation>
    <scope>NUCLEOTIDE SEQUENCE [LARGE SCALE GENOMIC DNA]</scope>
    <source>
        <strain evidence="1 2">NBRC 110016</strain>
    </source>
</reference>
<dbReference type="EMBL" id="BAABRO010000002">
    <property type="protein sequence ID" value="GAA5505967.1"/>
    <property type="molecule type" value="Genomic_DNA"/>
</dbReference>